<gene>
    <name evidence="1" type="ORF">P691DRAFT_17786</name>
</gene>
<evidence type="ECO:0000313" key="1">
    <source>
        <dbReference type="EMBL" id="KAF9455121.1"/>
    </source>
</evidence>
<accession>A0A9P6C7G9</accession>
<keyword evidence="2" id="KW-1185">Reference proteome</keyword>
<dbReference type="Proteomes" id="UP000807342">
    <property type="component" value="Unassembled WGS sequence"/>
</dbReference>
<name>A0A9P6C7G9_9AGAR</name>
<dbReference type="OrthoDB" id="7344096at2759"/>
<proteinExistence type="predicted"/>
<dbReference type="EMBL" id="MU151051">
    <property type="protein sequence ID" value="KAF9455121.1"/>
    <property type="molecule type" value="Genomic_DNA"/>
</dbReference>
<reference evidence="1" key="1">
    <citation type="submission" date="2020-11" db="EMBL/GenBank/DDBJ databases">
        <authorList>
            <consortium name="DOE Joint Genome Institute"/>
            <person name="Ahrendt S."/>
            <person name="Riley R."/>
            <person name="Andreopoulos W."/>
            <person name="Labutti K."/>
            <person name="Pangilinan J."/>
            <person name="Ruiz-Duenas F.J."/>
            <person name="Barrasa J.M."/>
            <person name="Sanchez-Garcia M."/>
            <person name="Camarero S."/>
            <person name="Miyauchi S."/>
            <person name="Serrano A."/>
            <person name="Linde D."/>
            <person name="Babiker R."/>
            <person name="Drula E."/>
            <person name="Ayuso-Fernandez I."/>
            <person name="Pacheco R."/>
            <person name="Padilla G."/>
            <person name="Ferreira P."/>
            <person name="Barriuso J."/>
            <person name="Kellner H."/>
            <person name="Castanera R."/>
            <person name="Alfaro M."/>
            <person name="Ramirez L."/>
            <person name="Pisabarro A.G."/>
            <person name="Kuo A."/>
            <person name="Tritt A."/>
            <person name="Lipzen A."/>
            <person name="He G."/>
            <person name="Yan M."/>
            <person name="Ng V."/>
            <person name="Cullen D."/>
            <person name="Martin F."/>
            <person name="Rosso M.-N."/>
            <person name="Henrissat B."/>
            <person name="Hibbett D."/>
            <person name="Martinez A.T."/>
            <person name="Grigoriev I.V."/>
        </authorList>
    </citation>
    <scope>NUCLEOTIDE SEQUENCE</scope>
    <source>
        <strain evidence="1">MF-IS2</strain>
    </source>
</reference>
<comment type="caution">
    <text evidence="1">The sequence shown here is derived from an EMBL/GenBank/DDBJ whole genome shotgun (WGS) entry which is preliminary data.</text>
</comment>
<protein>
    <submittedName>
        <fullName evidence="1">Uncharacterized protein</fullName>
    </submittedName>
</protein>
<sequence length="137" mass="15842">MVAHPCIHRVFARGSTPTRDESDLAEAAAATMIQRLWRGRHNRAKDEFLTPEIRWVDIAIQAKLQVDREAAFDGKNTPLQRWRRVVFMVGRLRDQNQMLKGVTELDVGDAEVKQLETQHWLELIDGKHRYGSNRNAI</sequence>
<evidence type="ECO:0000313" key="2">
    <source>
        <dbReference type="Proteomes" id="UP000807342"/>
    </source>
</evidence>
<organism evidence="1 2">
    <name type="scientific">Macrolepiota fuliginosa MF-IS2</name>
    <dbReference type="NCBI Taxonomy" id="1400762"/>
    <lineage>
        <taxon>Eukaryota</taxon>
        <taxon>Fungi</taxon>
        <taxon>Dikarya</taxon>
        <taxon>Basidiomycota</taxon>
        <taxon>Agaricomycotina</taxon>
        <taxon>Agaricomycetes</taxon>
        <taxon>Agaricomycetidae</taxon>
        <taxon>Agaricales</taxon>
        <taxon>Agaricineae</taxon>
        <taxon>Agaricaceae</taxon>
        <taxon>Macrolepiota</taxon>
    </lineage>
</organism>
<dbReference type="AlphaFoldDB" id="A0A9P6C7G9"/>